<evidence type="ECO:0000256" key="1">
    <source>
        <dbReference type="SAM" id="MobiDB-lite"/>
    </source>
</evidence>
<evidence type="ECO:0008006" key="4">
    <source>
        <dbReference type="Google" id="ProtNLM"/>
    </source>
</evidence>
<sequence>MDHEHGHEHESESEVKTDVSYDNEELIISLEDDTGAAPELAIEHEKEMHFILISNDLEEYYHLHPEKEEEGRFRVNQALEDGTYQAFVDIVPENKAYTPAPNLLQVGTEETAKAHLHADNEWTKEVEGKTVTLEEVEAIAGEEVPLNFDMHGEQPETHLGALGHVVIVDEGAEEYIHVHPASEDSTTFNAHFTEPGMYKVWAEFKFDGEIHVYPFVLEVKE</sequence>
<reference evidence="2 3" key="1">
    <citation type="journal article" date="2016" name="Front. Microbiol.">
        <title>Comprehensive Phylogenetic Analysis of Bovine Non-aureus Staphylococci Species Based on Whole-Genome Sequencing.</title>
        <authorList>
            <person name="Naushad S."/>
            <person name="Barkema H.W."/>
            <person name="Luby C."/>
            <person name="Condas L.A."/>
            <person name="Nobrega D.B."/>
            <person name="Carson D.A."/>
            <person name="De Buck J."/>
        </authorList>
    </citation>
    <scope>NUCLEOTIDE SEQUENCE [LARGE SCALE GENOMIC DNA]</scope>
    <source>
        <strain evidence="2 3">SNUC 3829</strain>
    </source>
</reference>
<name>A0A2T4LQX7_9STAP</name>
<evidence type="ECO:0000313" key="3">
    <source>
        <dbReference type="Proteomes" id="UP000241208"/>
    </source>
</evidence>
<protein>
    <recommendedName>
        <fullName evidence="4">Secreted protein</fullName>
    </recommendedName>
</protein>
<dbReference type="Proteomes" id="UP000241208">
    <property type="component" value="Unassembled WGS sequence"/>
</dbReference>
<gene>
    <name evidence="2" type="ORF">BUY34_09645</name>
</gene>
<comment type="caution">
    <text evidence="2">The sequence shown here is derived from an EMBL/GenBank/DDBJ whole genome shotgun (WGS) entry which is preliminary data.</text>
</comment>
<dbReference type="AlphaFoldDB" id="A0A2T4LQX7"/>
<dbReference type="EMBL" id="PYZR01000118">
    <property type="protein sequence ID" value="PTF65750.1"/>
    <property type="molecule type" value="Genomic_DNA"/>
</dbReference>
<proteinExistence type="predicted"/>
<evidence type="ECO:0000313" key="2">
    <source>
        <dbReference type="EMBL" id="PTF65750.1"/>
    </source>
</evidence>
<feature type="region of interest" description="Disordered" evidence="1">
    <location>
        <begin position="1"/>
        <end position="20"/>
    </location>
</feature>
<organism evidence="2 3">
    <name type="scientific">Staphylococcus cohnii</name>
    <dbReference type="NCBI Taxonomy" id="29382"/>
    <lineage>
        <taxon>Bacteria</taxon>
        <taxon>Bacillati</taxon>
        <taxon>Bacillota</taxon>
        <taxon>Bacilli</taxon>
        <taxon>Bacillales</taxon>
        <taxon>Staphylococcaceae</taxon>
        <taxon>Staphylococcus</taxon>
        <taxon>Staphylococcus cohnii species complex</taxon>
    </lineage>
</organism>
<feature type="compositionally biased region" description="Basic and acidic residues" evidence="1">
    <location>
        <begin position="1"/>
        <end position="19"/>
    </location>
</feature>
<accession>A0A2T4LQX7</accession>